<evidence type="ECO:0000313" key="1">
    <source>
        <dbReference type="EMBL" id="GAI73445.1"/>
    </source>
</evidence>
<sequence>SNAEYSIPQLRFILKEVVSLINRKLSADEWENL</sequence>
<proteinExistence type="predicted"/>
<protein>
    <submittedName>
        <fullName evidence="1">Uncharacterized protein</fullName>
    </submittedName>
</protein>
<accession>X1SDE3</accession>
<dbReference type="EMBL" id="BARW01010125">
    <property type="protein sequence ID" value="GAI73445.1"/>
    <property type="molecule type" value="Genomic_DNA"/>
</dbReference>
<dbReference type="AlphaFoldDB" id="X1SDE3"/>
<name>X1SDE3_9ZZZZ</name>
<comment type="caution">
    <text evidence="1">The sequence shown here is derived from an EMBL/GenBank/DDBJ whole genome shotgun (WGS) entry which is preliminary data.</text>
</comment>
<organism evidence="1">
    <name type="scientific">marine sediment metagenome</name>
    <dbReference type="NCBI Taxonomy" id="412755"/>
    <lineage>
        <taxon>unclassified sequences</taxon>
        <taxon>metagenomes</taxon>
        <taxon>ecological metagenomes</taxon>
    </lineage>
</organism>
<gene>
    <name evidence="1" type="ORF">S12H4_20076</name>
</gene>
<reference evidence="1" key="1">
    <citation type="journal article" date="2014" name="Front. Microbiol.">
        <title>High frequency of phylogenetically diverse reductive dehalogenase-homologous genes in deep subseafloor sedimentary metagenomes.</title>
        <authorList>
            <person name="Kawai M."/>
            <person name="Futagami T."/>
            <person name="Toyoda A."/>
            <person name="Takaki Y."/>
            <person name="Nishi S."/>
            <person name="Hori S."/>
            <person name="Arai W."/>
            <person name="Tsubouchi T."/>
            <person name="Morono Y."/>
            <person name="Uchiyama I."/>
            <person name="Ito T."/>
            <person name="Fujiyama A."/>
            <person name="Inagaki F."/>
            <person name="Takami H."/>
        </authorList>
    </citation>
    <scope>NUCLEOTIDE SEQUENCE</scope>
    <source>
        <strain evidence="1">Expedition CK06-06</strain>
    </source>
</reference>
<feature type="non-terminal residue" evidence="1">
    <location>
        <position position="1"/>
    </location>
</feature>